<evidence type="ECO:0000313" key="1">
    <source>
        <dbReference type="EMBL" id="KOF88663.1"/>
    </source>
</evidence>
<sequence length="56" mass="6657">MLKPFAFLRMLDFMFLSAFYVINSSPNFFLKYEKNADKNLKINTFPFILVISNSRL</sequence>
<name>A0A0L8HHD7_OCTBM</name>
<organism evidence="1">
    <name type="scientific">Octopus bimaculoides</name>
    <name type="common">California two-spotted octopus</name>
    <dbReference type="NCBI Taxonomy" id="37653"/>
    <lineage>
        <taxon>Eukaryota</taxon>
        <taxon>Metazoa</taxon>
        <taxon>Spiralia</taxon>
        <taxon>Lophotrochozoa</taxon>
        <taxon>Mollusca</taxon>
        <taxon>Cephalopoda</taxon>
        <taxon>Coleoidea</taxon>
        <taxon>Octopodiformes</taxon>
        <taxon>Octopoda</taxon>
        <taxon>Incirrata</taxon>
        <taxon>Octopodidae</taxon>
        <taxon>Octopus</taxon>
    </lineage>
</organism>
<dbReference type="EMBL" id="KQ418153">
    <property type="protein sequence ID" value="KOF88663.1"/>
    <property type="molecule type" value="Genomic_DNA"/>
</dbReference>
<proteinExistence type="predicted"/>
<gene>
    <name evidence="1" type="ORF">OCBIM_22014562mg</name>
</gene>
<accession>A0A0L8HHD7</accession>
<dbReference type="AlphaFoldDB" id="A0A0L8HHD7"/>
<reference evidence="1" key="1">
    <citation type="submission" date="2015-07" db="EMBL/GenBank/DDBJ databases">
        <title>MeaNS - Measles Nucleotide Surveillance Program.</title>
        <authorList>
            <person name="Tran T."/>
            <person name="Druce J."/>
        </authorList>
    </citation>
    <scope>NUCLEOTIDE SEQUENCE</scope>
    <source>
        <strain evidence="1">UCB-OBI-ISO-001</strain>
        <tissue evidence="1">Gonad</tissue>
    </source>
</reference>
<protein>
    <submittedName>
        <fullName evidence="1">Uncharacterized protein</fullName>
    </submittedName>
</protein>